<feature type="domain" description="Bromodomain protein 4 C-terminal" evidence="2">
    <location>
        <begin position="70"/>
        <end position="93"/>
    </location>
</feature>
<evidence type="ECO:0000259" key="2">
    <source>
        <dbReference type="Pfam" id="PF17105"/>
    </source>
</evidence>
<feature type="compositionally biased region" description="Low complexity" evidence="1">
    <location>
        <begin position="40"/>
        <end position="49"/>
    </location>
</feature>
<protein>
    <submittedName>
        <fullName evidence="4">Bromodomain-containing protein 4-like</fullName>
    </submittedName>
</protein>
<dbReference type="InterPro" id="IPR031354">
    <property type="entry name" value="BRD4_CDT"/>
</dbReference>
<evidence type="ECO:0000313" key="3">
    <source>
        <dbReference type="Proteomes" id="UP001652741"/>
    </source>
</evidence>
<evidence type="ECO:0000256" key="1">
    <source>
        <dbReference type="SAM" id="MobiDB-lite"/>
    </source>
</evidence>
<gene>
    <name evidence="4" type="primary">LOC123734125</name>
</gene>
<proteinExistence type="predicted"/>
<evidence type="ECO:0000313" key="4">
    <source>
        <dbReference type="RefSeq" id="XP_045568818.1"/>
    </source>
</evidence>
<feature type="region of interest" description="Disordered" evidence="1">
    <location>
        <begin position="1"/>
        <end position="74"/>
    </location>
</feature>
<sequence length="93" mass="9637">AVTTRTLWSSRGGACPGGHSPSPGATFASTPPADSPQAPPTQQATPSAAAERHGPAEGAGETPRAGKEEERMADTIDINFQSDLMVIFEENLF</sequence>
<keyword evidence="3" id="KW-1185">Reference proteome</keyword>
<name>A0ABM3ECP9_SALSA</name>
<feature type="compositionally biased region" description="Basic and acidic residues" evidence="1">
    <location>
        <begin position="64"/>
        <end position="74"/>
    </location>
</feature>
<organism evidence="3 4">
    <name type="scientific">Salmo salar</name>
    <name type="common">Atlantic salmon</name>
    <dbReference type="NCBI Taxonomy" id="8030"/>
    <lineage>
        <taxon>Eukaryota</taxon>
        <taxon>Metazoa</taxon>
        <taxon>Chordata</taxon>
        <taxon>Craniata</taxon>
        <taxon>Vertebrata</taxon>
        <taxon>Euteleostomi</taxon>
        <taxon>Actinopterygii</taxon>
        <taxon>Neopterygii</taxon>
        <taxon>Teleostei</taxon>
        <taxon>Protacanthopterygii</taxon>
        <taxon>Salmoniformes</taxon>
        <taxon>Salmonidae</taxon>
        <taxon>Salmoninae</taxon>
        <taxon>Salmo</taxon>
    </lineage>
</organism>
<reference evidence="4" key="1">
    <citation type="submission" date="2025-08" db="UniProtKB">
        <authorList>
            <consortium name="RefSeq"/>
        </authorList>
    </citation>
    <scope>IDENTIFICATION</scope>
</reference>
<feature type="non-terminal residue" evidence="4">
    <location>
        <position position="1"/>
    </location>
</feature>
<dbReference type="RefSeq" id="XP_045568818.1">
    <property type="nucleotide sequence ID" value="XM_045712862.1"/>
</dbReference>
<accession>A0ABM3ECP9</accession>
<dbReference type="GeneID" id="123734125"/>
<dbReference type="Proteomes" id="UP001652741">
    <property type="component" value="Unplaced"/>
</dbReference>
<dbReference type="Pfam" id="PF17105">
    <property type="entry name" value="BRD4_CDT"/>
    <property type="match status" value="1"/>
</dbReference>